<feature type="domain" description="Cyclic nucleotide-binding" evidence="2">
    <location>
        <begin position="49"/>
        <end position="146"/>
    </location>
</feature>
<name>A0A845M6T3_9RHOB</name>
<protein>
    <submittedName>
        <fullName evidence="3">Cyclic nucleotide-binding domain-containing protein</fullName>
    </submittedName>
</protein>
<evidence type="ECO:0000313" key="3">
    <source>
        <dbReference type="EMBL" id="MZR14278.1"/>
    </source>
</evidence>
<dbReference type="PROSITE" id="PS50042">
    <property type="entry name" value="CNMP_BINDING_3"/>
    <property type="match status" value="1"/>
</dbReference>
<dbReference type="Gene3D" id="2.60.120.10">
    <property type="entry name" value="Jelly Rolls"/>
    <property type="match status" value="1"/>
</dbReference>
<dbReference type="InterPro" id="IPR014710">
    <property type="entry name" value="RmlC-like_jellyroll"/>
</dbReference>
<dbReference type="SUPFAM" id="SSF51206">
    <property type="entry name" value="cAMP-binding domain-like"/>
    <property type="match status" value="1"/>
</dbReference>
<gene>
    <name evidence="3" type="ORF">GQE99_14760</name>
</gene>
<dbReference type="Proteomes" id="UP000467322">
    <property type="component" value="Unassembled WGS sequence"/>
</dbReference>
<keyword evidence="1" id="KW-0812">Transmembrane</keyword>
<dbReference type="InterPro" id="IPR000595">
    <property type="entry name" value="cNMP-bd_dom"/>
</dbReference>
<dbReference type="Pfam" id="PF00027">
    <property type="entry name" value="cNMP_binding"/>
    <property type="match status" value="1"/>
</dbReference>
<dbReference type="CDD" id="cd00038">
    <property type="entry name" value="CAP_ED"/>
    <property type="match status" value="1"/>
</dbReference>
<dbReference type="EMBL" id="WTUX01000019">
    <property type="protein sequence ID" value="MZR14278.1"/>
    <property type="molecule type" value="Genomic_DNA"/>
</dbReference>
<dbReference type="InterPro" id="IPR018490">
    <property type="entry name" value="cNMP-bd_dom_sf"/>
</dbReference>
<keyword evidence="1" id="KW-1133">Transmembrane helix</keyword>
<organism evidence="3 4">
    <name type="scientific">Maritimibacter harenae</name>
    <dbReference type="NCBI Taxonomy" id="2606218"/>
    <lineage>
        <taxon>Bacteria</taxon>
        <taxon>Pseudomonadati</taxon>
        <taxon>Pseudomonadota</taxon>
        <taxon>Alphaproteobacteria</taxon>
        <taxon>Rhodobacterales</taxon>
        <taxon>Roseobacteraceae</taxon>
        <taxon>Maritimibacter</taxon>
    </lineage>
</organism>
<dbReference type="SMART" id="SM00100">
    <property type="entry name" value="cNMP"/>
    <property type="match status" value="1"/>
</dbReference>
<proteinExistence type="predicted"/>
<dbReference type="AlphaFoldDB" id="A0A845M6T3"/>
<reference evidence="3 4" key="1">
    <citation type="submission" date="2019-12" db="EMBL/GenBank/DDBJ databases">
        <title>Maritimibacter sp. nov. sp. isolated from sea sand.</title>
        <authorList>
            <person name="Kim J."/>
            <person name="Jeong S.E."/>
            <person name="Jung H.S."/>
            <person name="Jeon C.O."/>
        </authorList>
    </citation>
    <scope>NUCLEOTIDE SEQUENCE [LARGE SCALE GENOMIC DNA]</scope>
    <source>
        <strain evidence="3 4">DP07</strain>
    </source>
</reference>
<accession>A0A845M6T3</accession>
<feature type="transmembrane region" description="Helical" evidence="1">
    <location>
        <begin position="34"/>
        <end position="56"/>
    </location>
</feature>
<keyword evidence="4" id="KW-1185">Reference proteome</keyword>
<sequence>MIVSMMMRRMLWLRLLVIVSAVSGIIYDWVMIGNVVGAFWQVLLIAVNVVQIILLWTRDRLLDQGRWESVPEGTRLTEEGERPGFLTYLSEGTARIDTGNTEVARMEPGHFVGEMSLMGDGLASADVTVAEPARVWRIDRDRLERMRTQQPKLFALIEAGIALDLRAKVIATNTRAAAAPA</sequence>
<evidence type="ECO:0000256" key="1">
    <source>
        <dbReference type="SAM" id="Phobius"/>
    </source>
</evidence>
<comment type="caution">
    <text evidence="3">The sequence shown here is derived from an EMBL/GenBank/DDBJ whole genome shotgun (WGS) entry which is preliminary data.</text>
</comment>
<keyword evidence="1" id="KW-0472">Membrane</keyword>
<evidence type="ECO:0000313" key="4">
    <source>
        <dbReference type="Proteomes" id="UP000467322"/>
    </source>
</evidence>
<evidence type="ECO:0000259" key="2">
    <source>
        <dbReference type="PROSITE" id="PS50042"/>
    </source>
</evidence>